<reference evidence="1 2" key="1">
    <citation type="submission" date="2018-08" db="EMBL/GenBank/DDBJ databases">
        <title>Genome and evolution of the arbuscular mycorrhizal fungus Diversispora epigaea (formerly Glomus versiforme) and its bacterial endosymbionts.</title>
        <authorList>
            <person name="Sun X."/>
            <person name="Fei Z."/>
            <person name="Harrison M."/>
        </authorList>
    </citation>
    <scope>NUCLEOTIDE SEQUENCE [LARGE SCALE GENOMIC DNA]</scope>
    <source>
        <strain evidence="1 2">IT104</strain>
    </source>
</reference>
<evidence type="ECO:0000313" key="2">
    <source>
        <dbReference type="Proteomes" id="UP000266861"/>
    </source>
</evidence>
<proteinExistence type="predicted"/>
<name>A0A397GQH0_9GLOM</name>
<sequence length="124" mass="14330">MLLTDSPEMNFQGSFSYKNNNISCVKFSTNIHLRIVKQNLYVAKIYFVDDNENNIQIPNGIVLRDNFNNVNIPPDTSTGYGTYLISWIASYTLLRNNVEIFALRNQQQQLIEGPNVFEYNTIEN</sequence>
<protein>
    <submittedName>
        <fullName evidence="1">Uncharacterized protein</fullName>
    </submittedName>
</protein>
<keyword evidence="2" id="KW-1185">Reference proteome</keyword>
<dbReference type="AlphaFoldDB" id="A0A397GQH0"/>
<dbReference type="OrthoDB" id="2130967at2759"/>
<comment type="caution">
    <text evidence="1">The sequence shown here is derived from an EMBL/GenBank/DDBJ whole genome shotgun (WGS) entry which is preliminary data.</text>
</comment>
<dbReference type="Proteomes" id="UP000266861">
    <property type="component" value="Unassembled WGS sequence"/>
</dbReference>
<organism evidence="1 2">
    <name type="scientific">Diversispora epigaea</name>
    <dbReference type="NCBI Taxonomy" id="1348612"/>
    <lineage>
        <taxon>Eukaryota</taxon>
        <taxon>Fungi</taxon>
        <taxon>Fungi incertae sedis</taxon>
        <taxon>Mucoromycota</taxon>
        <taxon>Glomeromycotina</taxon>
        <taxon>Glomeromycetes</taxon>
        <taxon>Diversisporales</taxon>
        <taxon>Diversisporaceae</taxon>
        <taxon>Diversispora</taxon>
    </lineage>
</organism>
<dbReference type="EMBL" id="PQFF01000399">
    <property type="protein sequence ID" value="RHZ52807.1"/>
    <property type="molecule type" value="Genomic_DNA"/>
</dbReference>
<accession>A0A397GQH0</accession>
<gene>
    <name evidence="1" type="ORF">Glove_457g20</name>
</gene>
<evidence type="ECO:0000313" key="1">
    <source>
        <dbReference type="EMBL" id="RHZ52807.1"/>
    </source>
</evidence>